<evidence type="ECO:0000259" key="2">
    <source>
        <dbReference type="Pfam" id="PF00440"/>
    </source>
</evidence>
<dbReference type="InterPro" id="IPR036271">
    <property type="entry name" value="Tet_transcr_reg_TetR-rel_C_sf"/>
</dbReference>
<keyword evidence="1" id="KW-0238">DNA-binding</keyword>
<protein>
    <submittedName>
        <fullName evidence="3">TetR/AcrR family transcriptional regulator</fullName>
    </submittedName>
</protein>
<dbReference type="InterPro" id="IPR009057">
    <property type="entry name" value="Homeodomain-like_sf"/>
</dbReference>
<gene>
    <name evidence="3" type="ORF">ACIBG2_46205</name>
</gene>
<dbReference type="Pfam" id="PF00440">
    <property type="entry name" value="TetR_N"/>
    <property type="match status" value="1"/>
</dbReference>
<proteinExistence type="predicted"/>
<evidence type="ECO:0000313" key="4">
    <source>
        <dbReference type="Proteomes" id="UP001612741"/>
    </source>
</evidence>
<sequence>MGRPQKISDSELIAACERAIAQWGQSFTLAHVALEAGVAASTVVTRFGSKRALLLRMMDLDSAALRQRMREAADAQPDPAAAVLAAAIVVAQGVDDPETTANHLSQLAYDISDPALRGGLAHMRAAYRAELQALLETAALPGAPKPALAARVLAALVHGVQIDWALAPEGRLMPSLKSQLAAVLDGWRRRPGRG</sequence>
<reference evidence="3 4" key="1">
    <citation type="submission" date="2024-10" db="EMBL/GenBank/DDBJ databases">
        <title>The Natural Products Discovery Center: Release of the First 8490 Sequenced Strains for Exploring Actinobacteria Biosynthetic Diversity.</title>
        <authorList>
            <person name="Kalkreuter E."/>
            <person name="Kautsar S.A."/>
            <person name="Yang D."/>
            <person name="Bader C.D."/>
            <person name="Teijaro C.N."/>
            <person name="Fluegel L."/>
            <person name="Davis C.M."/>
            <person name="Simpson J.R."/>
            <person name="Lauterbach L."/>
            <person name="Steele A.D."/>
            <person name="Gui C."/>
            <person name="Meng S."/>
            <person name="Li G."/>
            <person name="Viehrig K."/>
            <person name="Ye F."/>
            <person name="Su P."/>
            <person name="Kiefer A.F."/>
            <person name="Nichols A."/>
            <person name="Cepeda A.J."/>
            <person name="Yan W."/>
            <person name="Fan B."/>
            <person name="Jiang Y."/>
            <person name="Adhikari A."/>
            <person name="Zheng C.-J."/>
            <person name="Schuster L."/>
            <person name="Cowan T.M."/>
            <person name="Smanski M.J."/>
            <person name="Chevrette M.G."/>
            <person name="De Carvalho L.P.S."/>
            <person name="Shen B."/>
        </authorList>
    </citation>
    <scope>NUCLEOTIDE SEQUENCE [LARGE SCALE GENOMIC DNA]</scope>
    <source>
        <strain evidence="3 4">NPDC050545</strain>
    </source>
</reference>
<feature type="domain" description="HTH tetR-type" evidence="2">
    <location>
        <begin position="13"/>
        <end position="57"/>
    </location>
</feature>
<dbReference type="EMBL" id="JBITGY010000016">
    <property type="protein sequence ID" value="MFI6504847.1"/>
    <property type="molecule type" value="Genomic_DNA"/>
</dbReference>
<evidence type="ECO:0000256" key="1">
    <source>
        <dbReference type="ARBA" id="ARBA00023125"/>
    </source>
</evidence>
<keyword evidence="4" id="KW-1185">Reference proteome</keyword>
<organism evidence="3 4">
    <name type="scientific">Nonomuraea typhae</name>
    <dbReference type="NCBI Taxonomy" id="2603600"/>
    <lineage>
        <taxon>Bacteria</taxon>
        <taxon>Bacillati</taxon>
        <taxon>Actinomycetota</taxon>
        <taxon>Actinomycetes</taxon>
        <taxon>Streptosporangiales</taxon>
        <taxon>Streptosporangiaceae</taxon>
        <taxon>Nonomuraea</taxon>
    </lineage>
</organism>
<dbReference type="RefSeq" id="WP_397090769.1">
    <property type="nucleotide sequence ID" value="NZ_JBITGY010000016.1"/>
</dbReference>
<evidence type="ECO:0000313" key="3">
    <source>
        <dbReference type="EMBL" id="MFI6504847.1"/>
    </source>
</evidence>
<dbReference type="SUPFAM" id="SSF48498">
    <property type="entry name" value="Tetracyclin repressor-like, C-terminal domain"/>
    <property type="match status" value="1"/>
</dbReference>
<dbReference type="SUPFAM" id="SSF46689">
    <property type="entry name" value="Homeodomain-like"/>
    <property type="match status" value="1"/>
</dbReference>
<dbReference type="Proteomes" id="UP001612741">
    <property type="component" value="Unassembled WGS sequence"/>
</dbReference>
<accession>A0ABW7Z9J1</accession>
<dbReference type="InterPro" id="IPR001647">
    <property type="entry name" value="HTH_TetR"/>
</dbReference>
<comment type="caution">
    <text evidence="3">The sequence shown here is derived from an EMBL/GenBank/DDBJ whole genome shotgun (WGS) entry which is preliminary data.</text>
</comment>
<name>A0ABW7Z9J1_9ACTN</name>
<dbReference type="Gene3D" id="1.10.357.10">
    <property type="entry name" value="Tetracycline Repressor, domain 2"/>
    <property type="match status" value="1"/>
</dbReference>